<dbReference type="Pfam" id="PF01243">
    <property type="entry name" value="PNPOx_N"/>
    <property type="match status" value="1"/>
</dbReference>
<dbReference type="PANTHER" id="PTHR10851">
    <property type="entry name" value="PYRIDOXINE-5-PHOSPHATE OXIDASE"/>
    <property type="match status" value="1"/>
</dbReference>
<dbReference type="InterPro" id="IPR019576">
    <property type="entry name" value="Pyridoxamine_oxidase_dimer_C"/>
</dbReference>
<feature type="binding site" evidence="5 6">
    <location>
        <position position="128"/>
    </location>
    <ligand>
        <name>substrate</name>
    </ligand>
</feature>
<evidence type="ECO:0000256" key="1">
    <source>
        <dbReference type="ARBA" id="ARBA00007301"/>
    </source>
</evidence>
<comment type="catalytic activity">
    <reaction evidence="5">
        <text>pyridoxine 5'-phosphate + O2 = pyridoxal 5'-phosphate + H2O2</text>
        <dbReference type="Rhea" id="RHEA:15149"/>
        <dbReference type="ChEBI" id="CHEBI:15379"/>
        <dbReference type="ChEBI" id="CHEBI:16240"/>
        <dbReference type="ChEBI" id="CHEBI:58589"/>
        <dbReference type="ChEBI" id="CHEBI:597326"/>
        <dbReference type="EC" id="1.4.3.5"/>
    </reaction>
</comment>
<dbReference type="Gene3D" id="2.30.110.10">
    <property type="entry name" value="Electron Transport, Fmn-binding Protein, Chain A"/>
    <property type="match status" value="1"/>
</dbReference>
<keyword evidence="2 5" id="KW-0285">Flavoprotein</keyword>
<dbReference type="GO" id="GO:0008615">
    <property type="term" value="P:pyridoxine biosynthetic process"/>
    <property type="evidence" value="ECO:0007669"/>
    <property type="project" value="UniProtKB-UniRule"/>
</dbReference>
<dbReference type="AlphaFoldDB" id="A0A6J4KZ00"/>
<protein>
    <recommendedName>
        <fullName evidence="5">Pyridoxine/pyridoxamine 5'-phosphate oxidase</fullName>
        <ecNumber evidence="5">1.4.3.5</ecNumber>
    </recommendedName>
    <alternativeName>
        <fullName evidence="5">PNP/PMP oxidase</fullName>
        <shortName evidence="5">PNPOx</shortName>
    </alternativeName>
    <alternativeName>
        <fullName evidence="5">Pyridoxal 5'-phosphate synthase</fullName>
    </alternativeName>
</protein>
<dbReference type="HAMAP" id="MF_01629">
    <property type="entry name" value="PdxH"/>
    <property type="match status" value="1"/>
</dbReference>
<comment type="similarity">
    <text evidence="1 5">Belongs to the pyridoxamine 5'-phosphate oxidase family.</text>
</comment>
<dbReference type="GO" id="GO:0004733">
    <property type="term" value="F:pyridoxamine phosphate oxidase activity"/>
    <property type="evidence" value="ECO:0007669"/>
    <property type="project" value="UniProtKB-UniRule"/>
</dbReference>
<evidence type="ECO:0000259" key="9">
    <source>
        <dbReference type="Pfam" id="PF10590"/>
    </source>
</evidence>
<sequence length="219" mass="24609">MTGAESQRLADLREEYTLGGLDRDDLDPDPVAMLERWLADAIDADLRDPTAMVVATVSATGRPSSRTVLCKGLSAAGLVFYTNYGSQKGEELAGQPGCAALFPWHSLQRQVRVEGTVSRVDAADSDAYFATRPRPSQLGAVASPQSRVVESRAWLDQRYAEVEAEHEGRDVPRPPYWGGYLLTPDRFEFWQGRSGRLHDRFRYRWVPTQQRWQVDRLAP</sequence>
<feature type="binding site" evidence="5 7">
    <location>
        <begin position="145"/>
        <end position="146"/>
    </location>
    <ligand>
        <name>FMN</name>
        <dbReference type="ChEBI" id="CHEBI:58210"/>
    </ligand>
</feature>
<keyword evidence="5" id="KW-0664">Pyridoxine biosynthesis</keyword>
<dbReference type="NCBIfam" id="NF004231">
    <property type="entry name" value="PRK05679.1"/>
    <property type="match status" value="1"/>
</dbReference>
<dbReference type="SUPFAM" id="SSF50475">
    <property type="entry name" value="FMN-binding split barrel"/>
    <property type="match status" value="1"/>
</dbReference>
<feature type="binding site" evidence="5 6">
    <location>
        <position position="136"/>
    </location>
    <ligand>
        <name>substrate</name>
    </ligand>
</feature>
<comment type="catalytic activity">
    <reaction evidence="5">
        <text>pyridoxamine 5'-phosphate + O2 + H2O = pyridoxal 5'-phosphate + H2O2 + NH4(+)</text>
        <dbReference type="Rhea" id="RHEA:15817"/>
        <dbReference type="ChEBI" id="CHEBI:15377"/>
        <dbReference type="ChEBI" id="CHEBI:15379"/>
        <dbReference type="ChEBI" id="CHEBI:16240"/>
        <dbReference type="ChEBI" id="CHEBI:28938"/>
        <dbReference type="ChEBI" id="CHEBI:58451"/>
        <dbReference type="ChEBI" id="CHEBI:597326"/>
        <dbReference type="EC" id="1.4.3.5"/>
    </reaction>
</comment>
<dbReference type="NCBIfam" id="TIGR00558">
    <property type="entry name" value="pdxH"/>
    <property type="match status" value="1"/>
</dbReference>
<evidence type="ECO:0000256" key="6">
    <source>
        <dbReference type="PIRSR" id="PIRSR000190-1"/>
    </source>
</evidence>
<evidence type="ECO:0000256" key="2">
    <source>
        <dbReference type="ARBA" id="ARBA00022630"/>
    </source>
</evidence>
<evidence type="ECO:0000256" key="7">
    <source>
        <dbReference type="PIRSR" id="PIRSR000190-2"/>
    </source>
</evidence>
<dbReference type="GO" id="GO:0010181">
    <property type="term" value="F:FMN binding"/>
    <property type="evidence" value="ECO:0007669"/>
    <property type="project" value="UniProtKB-UniRule"/>
</dbReference>
<feature type="binding site" evidence="5 6">
    <location>
        <position position="71"/>
    </location>
    <ligand>
        <name>substrate</name>
    </ligand>
</feature>
<comment type="function">
    <text evidence="5">Catalyzes the oxidation of either pyridoxine 5'-phosphate (PNP) or pyridoxamine 5'-phosphate (PMP) into pyridoxal 5'-phosphate (PLP).</text>
</comment>
<evidence type="ECO:0000256" key="3">
    <source>
        <dbReference type="ARBA" id="ARBA00022643"/>
    </source>
</evidence>
<keyword evidence="4 5" id="KW-0560">Oxidoreductase</keyword>
<feature type="domain" description="Pyridoxine 5'-phosphate oxidase dimerisation C-terminal" evidence="9">
    <location>
        <begin position="177"/>
        <end position="219"/>
    </location>
</feature>
<accession>A0A6J4KZ00</accession>
<feature type="domain" description="Pyridoxamine 5'-phosphate oxidase N-terminal" evidence="8">
    <location>
        <begin position="39"/>
        <end position="163"/>
    </location>
</feature>
<feature type="binding site" evidence="5 7">
    <location>
        <position position="88"/>
    </location>
    <ligand>
        <name>FMN</name>
        <dbReference type="ChEBI" id="CHEBI:58210"/>
    </ligand>
</feature>
<dbReference type="Pfam" id="PF10590">
    <property type="entry name" value="PNP_phzG_C"/>
    <property type="match status" value="1"/>
</dbReference>
<dbReference type="PIRSF" id="PIRSF000190">
    <property type="entry name" value="Pyd_amn-ph_oxd"/>
    <property type="match status" value="1"/>
</dbReference>
<feature type="binding site" evidence="5 7">
    <location>
        <begin position="66"/>
        <end position="71"/>
    </location>
    <ligand>
        <name>FMN</name>
        <dbReference type="ChEBI" id="CHEBI:58210"/>
    </ligand>
</feature>
<comment type="pathway">
    <text evidence="5">Cofactor metabolism; pyridoxal 5'-phosphate salvage; pyridoxal 5'-phosphate from pyridoxamine 5'-phosphate: step 1/1.</text>
</comment>
<dbReference type="EMBL" id="CADCUH010000018">
    <property type="protein sequence ID" value="CAA9317768.1"/>
    <property type="molecule type" value="Genomic_DNA"/>
</dbReference>
<feature type="binding site" evidence="5 6">
    <location>
        <position position="132"/>
    </location>
    <ligand>
        <name>substrate</name>
    </ligand>
</feature>
<feature type="binding site" evidence="5 6">
    <location>
        <begin position="196"/>
        <end position="198"/>
    </location>
    <ligand>
        <name>substrate</name>
    </ligand>
</feature>
<keyword evidence="3 5" id="KW-0288">FMN</keyword>
<reference evidence="10" key="1">
    <citation type="submission" date="2020-02" db="EMBL/GenBank/DDBJ databases">
        <authorList>
            <person name="Meier V. D."/>
        </authorList>
    </citation>
    <scope>NUCLEOTIDE SEQUENCE</scope>
    <source>
        <strain evidence="10">AVDCRST_MAG36</strain>
    </source>
</reference>
<evidence type="ECO:0000256" key="5">
    <source>
        <dbReference type="HAMAP-Rule" id="MF_01629"/>
    </source>
</evidence>
<comment type="cofactor">
    <cofactor evidence="5 7">
        <name>FMN</name>
        <dbReference type="ChEBI" id="CHEBI:58210"/>
    </cofactor>
    <text evidence="5 7">Binds 1 FMN per subunit.</text>
</comment>
<feature type="binding site" evidence="5 7">
    <location>
        <position position="190"/>
    </location>
    <ligand>
        <name>FMN</name>
        <dbReference type="ChEBI" id="CHEBI:58210"/>
    </ligand>
</feature>
<dbReference type="InterPro" id="IPR019740">
    <property type="entry name" value="Pyridox_Oxase_CS"/>
</dbReference>
<organism evidence="10">
    <name type="scientific">uncultured Nocardioidaceae bacterium</name>
    <dbReference type="NCBI Taxonomy" id="253824"/>
    <lineage>
        <taxon>Bacteria</taxon>
        <taxon>Bacillati</taxon>
        <taxon>Actinomycetota</taxon>
        <taxon>Actinomycetes</taxon>
        <taxon>Propionibacteriales</taxon>
        <taxon>Nocardioidaceae</taxon>
        <taxon>environmental samples</taxon>
    </lineage>
</organism>
<comment type="subunit">
    <text evidence="5">Homodimer.</text>
</comment>
<comment type="caution">
    <text evidence="5">Lacks conserved residue(s) required for the propagation of feature annotation.</text>
</comment>
<dbReference type="InterPro" id="IPR000659">
    <property type="entry name" value="Pyridox_Oxase"/>
</dbReference>
<evidence type="ECO:0000259" key="8">
    <source>
        <dbReference type="Pfam" id="PF01243"/>
    </source>
</evidence>
<feature type="binding site" evidence="5 7">
    <location>
        <position position="200"/>
    </location>
    <ligand>
        <name>FMN</name>
        <dbReference type="ChEBI" id="CHEBI:58210"/>
    </ligand>
</feature>
<evidence type="ECO:0000256" key="4">
    <source>
        <dbReference type="ARBA" id="ARBA00023002"/>
    </source>
</evidence>
<feature type="binding site" evidence="6">
    <location>
        <begin position="13"/>
        <end position="16"/>
    </location>
    <ligand>
        <name>substrate</name>
    </ligand>
</feature>
<comment type="pathway">
    <text evidence="5">Cofactor metabolism; pyridoxal 5'-phosphate salvage; pyridoxal 5'-phosphate from pyridoxine 5'-phosphate: step 1/1.</text>
</comment>
<dbReference type="PANTHER" id="PTHR10851:SF0">
    <property type="entry name" value="PYRIDOXINE-5'-PHOSPHATE OXIDASE"/>
    <property type="match status" value="1"/>
</dbReference>
<proteinExistence type="inferred from homology"/>
<feature type="binding site" evidence="5 7">
    <location>
        <begin position="81"/>
        <end position="82"/>
    </location>
    <ligand>
        <name>FMN</name>
        <dbReference type="ChEBI" id="CHEBI:58210"/>
    </ligand>
</feature>
<gene>
    <name evidence="5" type="primary">pdxH</name>
    <name evidence="10" type="ORF">AVDCRST_MAG36-221</name>
</gene>
<feature type="binding site" evidence="5 7">
    <location>
        <position position="110"/>
    </location>
    <ligand>
        <name>FMN</name>
        <dbReference type="ChEBI" id="CHEBI:58210"/>
    </ligand>
</feature>
<name>A0A6J4KZ00_9ACTN</name>
<dbReference type="UniPathway" id="UPA01068">
    <property type="reaction ID" value="UER00304"/>
</dbReference>
<evidence type="ECO:0000313" key="10">
    <source>
        <dbReference type="EMBL" id="CAA9317768.1"/>
    </source>
</evidence>
<dbReference type="EC" id="1.4.3.5" evidence="5"/>
<dbReference type="InterPro" id="IPR012349">
    <property type="entry name" value="Split_barrel_FMN-bd"/>
</dbReference>
<dbReference type="InterPro" id="IPR011576">
    <property type="entry name" value="Pyridox_Oxase_N"/>
</dbReference>
<dbReference type="PROSITE" id="PS01064">
    <property type="entry name" value="PYRIDOX_OXIDASE"/>
    <property type="match status" value="1"/>
</dbReference>